<reference evidence="1 2" key="1">
    <citation type="journal article" date="2016" name="PLoS Pathog.">
        <title>Biosynthesis of antibiotic leucinostatins in bio-control fungus Purpureocillium lilacinum and their inhibition on phytophthora revealed by genome mining.</title>
        <authorList>
            <person name="Wang G."/>
            <person name="Liu Z."/>
            <person name="Lin R."/>
            <person name="Li E."/>
            <person name="Mao Z."/>
            <person name="Ling J."/>
            <person name="Yang Y."/>
            <person name="Yin W.B."/>
            <person name="Xie B."/>
        </authorList>
    </citation>
    <scope>NUCLEOTIDE SEQUENCE [LARGE SCALE GENOMIC DNA]</scope>
    <source>
        <strain evidence="1">170</strain>
    </source>
</reference>
<proteinExistence type="predicted"/>
<dbReference type="EMBL" id="LSBJ02000005">
    <property type="protein sequence ID" value="OAQ64412.1"/>
    <property type="molecule type" value="Genomic_DNA"/>
</dbReference>
<organism evidence="1 2">
    <name type="scientific">Pochonia chlamydosporia 170</name>
    <dbReference type="NCBI Taxonomy" id="1380566"/>
    <lineage>
        <taxon>Eukaryota</taxon>
        <taxon>Fungi</taxon>
        <taxon>Dikarya</taxon>
        <taxon>Ascomycota</taxon>
        <taxon>Pezizomycotina</taxon>
        <taxon>Sordariomycetes</taxon>
        <taxon>Hypocreomycetidae</taxon>
        <taxon>Hypocreales</taxon>
        <taxon>Clavicipitaceae</taxon>
        <taxon>Pochonia</taxon>
    </lineage>
</organism>
<keyword evidence="2" id="KW-1185">Reference proteome</keyword>
<dbReference type="STRING" id="1380566.A0A179FFV9"/>
<evidence type="ECO:0000313" key="2">
    <source>
        <dbReference type="Proteomes" id="UP000078397"/>
    </source>
</evidence>
<comment type="caution">
    <text evidence="1">The sequence shown here is derived from an EMBL/GenBank/DDBJ whole genome shotgun (WGS) entry which is preliminary data.</text>
</comment>
<dbReference type="GeneID" id="28855656"/>
<dbReference type="RefSeq" id="XP_018141726.1">
    <property type="nucleotide sequence ID" value="XM_018291662.1"/>
</dbReference>
<name>A0A179FFV9_METCM</name>
<gene>
    <name evidence="1" type="ORF">VFPPC_13890</name>
</gene>
<dbReference type="OrthoDB" id="4932299at2759"/>
<sequence>MSVDRFCVHVWLDRQKMSMKYIALLTILTAPRCIHAASSKTNEGCGGGTALYDAPSWALTNITRRKLTPLALKQSSSSNVTPLGIPNDKEVWMRFDIRSPDLDPLYCYMLVQVKDDAKHASFSDHRCVGSNFTVSWGYTEENDAGIMTIVNPGRTRRCWFGWRGVNAREKLDDVGPNETKETPPM</sequence>
<dbReference type="Proteomes" id="UP000078397">
    <property type="component" value="Unassembled WGS sequence"/>
</dbReference>
<accession>A0A179FFV9</accession>
<evidence type="ECO:0000313" key="1">
    <source>
        <dbReference type="EMBL" id="OAQ64412.1"/>
    </source>
</evidence>
<dbReference type="AlphaFoldDB" id="A0A179FFV9"/>
<dbReference type="KEGG" id="pchm:VFPPC_13890"/>
<protein>
    <submittedName>
        <fullName evidence="1">Uncharacterized protein</fullName>
    </submittedName>
</protein>